<sequence length="593" mass="69058">MRHKAYHEYLIVFLVYFILTLIFTYPLSMKPGIVFDYIDYLQNIWNFWWIKKALLRLHTSPYFTSYLFYPQGTKLVFHTLSLYNSVLSIPLQVIFSRPTVYTILFLSSFVLSGFGTYLLVLYLTRNRFGAFLAGIIYSFSPFHQEHLSEINIASIQWIPFFCLYLMKTFWEGKVKDAILCAVFFTLVSLCSWYYALFLVLFTCLFIAYHLILREKRLWDPKLLKNFGIIILLSAILISPFTYPLIKEALSDSSYLHVPSFRLAGLLGIRYPEGSLTFWPAALGYMVTFLGIYFILKIRDKKTHFWSFMTIFFFILTLGPYLIFLYKAYPQIPLPMAILQKIPIISAIRYPYRFMVLVMLGLAVMSGFVCKMFTNSLKGKIILFFITSLIIFEYLSIPLPVPSSSITIPKIYGIIAADKGDFAIMDVPLNNYCSAFSMYYQTFHEKKIVGGYISRTPPSALEFIHGNQFVRLLLNLTSFRLFKKDKIDLKKDVELLKEKDIRYIIFHKDFLLRKRPSISLSLWKGLIPYSVSKTKIWPQYTDSKHRGISPKDAFATEAELQEFIQFITSILGRPIFEDKDIVAYKIVKNGKGTI</sequence>
<feature type="transmembrane region" description="Helical" evidence="1">
    <location>
        <begin position="223"/>
        <end position="242"/>
    </location>
</feature>
<evidence type="ECO:0000313" key="2">
    <source>
        <dbReference type="EMBL" id="HDD35753.1"/>
    </source>
</evidence>
<name>A0A7V0NEZ5_DESA2</name>
<evidence type="ECO:0008006" key="3">
    <source>
        <dbReference type="Google" id="ProtNLM"/>
    </source>
</evidence>
<keyword evidence="1" id="KW-0472">Membrane</keyword>
<dbReference type="Proteomes" id="UP000885706">
    <property type="component" value="Unassembled WGS sequence"/>
</dbReference>
<protein>
    <recommendedName>
        <fullName evidence="3">Glycosyltransferase RgtA/B/C/D-like domain-containing protein</fullName>
    </recommendedName>
</protein>
<feature type="transmembrane region" description="Helical" evidence="1">
    <location>
        <begin position="9"/>
        <end position="27"/>
    </location>
</feature>
<keyword evidence="1" id="KW-0812">Transmembrane</keyword>
<dbReference type="EMBL" id="DQWQ01000133">
    <property type="protein sequence ID" value="HDD35753.1"/>
    <property type="molecule type" value="Genomic_DNA"/>
</dbReference>
<gene>
    <name evidence="2" type="ORF">ENF30_03015</name>
</gene>
<feature type="transmembrane region" description="Helical" evidence="1">
    <location>
        <begin position="277"/>
        <end position="295"/>
    </location>
</feature>
<reference evidence="2" key="1">
    <citation type="journal article" date="2020" name="mSystems">
        <title>Genome- and Community-Level Interaction Insights into Carbon Utilization and Element Cycling Functions of Hydrothermarchaeota in Hydrothermal Sediment.</title>
        <authorList>
            <person name="Zhou Z."/>
            <person name="Liu Y."/>
            <person name="Xu W."/>
            <person name="Pan J."/>
            <person name="Luo Z.H."/>
            <person name="Li M."/>
        </authorList>
    </citation>
    <scope>NUCLEOTIDE SEQUENCE [LARGE SCALE GENOMIC DNA]</scope>
    <source>
        <strain evidence="2">HyVt-113</strain>
    </source>
</reference>
<feature type="transmembrane region" description="Helical" evidence="1">
    <location>
        <begin position="307"/>
        <end position="329"/>
    </location>
</feature>
<keyword evidence="1" id="KW-1133">Transmembrane helix</keyword>
<proteinExistence type="predicted"/>
<feature type="transmembrane region" description="Helical" evidence="1">
    <location>
        <begin position="75"/>
        <end position="95"/>
    </location>
</feature>
<accession>A0A7V0NEZ5</accession>
<dbReference type="AlphaFoldDB" id="A0A7V0NEZ5"/>
<evidence type="ECO:0000256" key="1">
    <source>
        <dbReference type="SAM" id="Phobius"/>
    </source>
</evidence>
<comment type="caution">
    <text evidence="2">The sequence shown here is derived from an EMBL/GenBank/DDBJ whole genome shotgun (WGS) entry which is preliminary data.</text>
</comment>
<feature type="transmembrane region" description="Helical" evidence="1">
    <location>
        <begin position="178"/>
        <end position="211"/>
    </location>
</feature>
<feature type="transmembrane region" description="Helical" evidence="1">
    <location>
        <begin position="349"/>
        <end position="368"/>
    </location>
</feature>
<feature type="transmembrane region" description="Helical" evidence="1">
    <location>
        <begin position="101"/>
        <end position="121"/>
    </location>
</feature>
<organism evidence="2">
    <name type="scientific">Desulfofervidus auxilii</name>
    <dbReference type="NCBI Taxonomy" id="1621989"/>
    <lineage>
        <taxon>Bacteria</taxon>
        <taxon>Pseudomonadati</taxon>
        <taxon>Thermodesulfobacteriota</taxon>
        <taxon>Candidatus Desulfofervidia</taxon>
        <taxon>Candidatus Desulfofervidales</taxon>
        <taxon>Candidatus Desulfofervidaceae</taxon>
        <taxon>Candidatus Desulfofervidus</taxon>
    </lineage>
</organism>
<feature type="transmembrane region" description="Helical" evidence="1">
    <location>
        <begin position="380"/>
        <end position="400"/>
    </location>
</feature>